<comment type="caution">
    <text evidence="3">The sequence shown here is derived from an EMBL/GenBank/DDBJ whole genome shotgun (WGS) entry which is preliminary data.</text>
</comment>
<organism evidence="3 4">
    <name type="scientific">Neurospora hispaniola</name>
    <dbReference type="NCBI Taxonomy" id="588809"/>
    <lineage>
        <taxon>Eukaryota</taxon>
        <taxon>Fungi</taxon>
        <taxon>Dikarya</taxon>
        <taxon>Ascomycota</taxon>
        <taxon>Pezizomycotina</taxon>
        <taxon>Sordariomycetes</taxon>
        <taxon>Sordariomycetidae</taxon>
        <taxon>Sordariales</taxon>
        <taxon>Sordariaceae</taxon>
        <taxon>Neurospora</taxon>
    </lineage>
</organism>
<dbReference type="GeneID" id="87877462"/>
<dbReference type="Proteomes" id="UP001285908">
    <property type="component" value="Unassembled WGS sequence"/>
</dbReference>
<feature type="compositionally biased region" description="Low complexity" evidence="2">
    <location>
        <begin position="363"/>
        <end position="381"/>
    </location>
</feature>
<feature type="region of interest" description="Disordered" evidence="2">
    <location>
        <begin position="240"/>
        <end position="265"/>
    </location>
</feature>
<accession>A0AAJ0HYT4</accession>
<evidence type="ECO:0000256" key="2">
    <source>
        <dbReference type="SAM" id="MobiDB-lite"/>
    </source>
</evidence>
<evidence type="ECO:0000313" key="3">
    <source>
        <dbReference type="EMBL" id="KAK3485188.1"/>
    </source>
</evidence>
<dbReference type="AlphaFoldDB" id="A0AAJ0HYT4"/>
<name>A0AAJ0HYT4_9PEZI</name>
<reference evidence="3 4" key="1">
    <citation type="journal article" date="2023" name="Mol. Phylogenet. Evol.">
        <title>Genome-scale phylogeny and comparative genomics of the fungal order Sordariales.</title>
        <authorList>
            <person name="Hensen N."/>
            <person name="Bonometti L."/>
            <person name="Westerberg I."/>
            <person name="Brannstrom I.O."/>
            <person name="Guillou S."/>
            <person name="Cros-Aarteil S."/>
            <person name="Calhoun S."/>
            <person name="Haridas S."/>
            <person name="Kuo A."/>
            <person name="Mondo S."/>
            <person name="Pangilinan J."/>
            <person name="Riley R."/>
            <person name="LaButti K."/>
            <person name="Andreopoulos B."/>
            <person name="Lipzen A."/>
            <person name="Chen C."/>
            <person name="Yan M."/>
            <person name="Daum C."/>
            <person name="Ng V."/>
            <person name="Clum A."/>
            <person name="Steindorff A."/>
            <person name="Ohm R.A."/>
            <person name="Martin F."/>
            <person name="Silar P."/>
            <person name="Natvig D.O."/>
            <person name="Lalanne C."/>
            <person name="Gautier V."/>
            <person name="Ament-Velasquez S.L."/>
            <person name="Kruys A."/>
            <person name="Hutchinson M.I."/>
            <person name="Powell A.J."/>
            <person name="Barry K."/>
            <person name="Miller A.N."/>
            <person name="Grigoriev I.V."/>
            <person name="Debuchy R."/>
            <person name="Gladieux P."/>
            <person name="Hiltunen Thoren M."/>
            <person name="Johannesson H."/>
        </authorList>
    </citation>
    <scope>NUCLEOTIDE SEQUENCE [LARGE SCALE GENOMIC DNA]</scope>
    <source>
        <strain evidence="3 4">FGSC 10403</strain>
    </source>
</reference>
<feature type="region of interest" description="Disordered" evidence="2">
    <location>
        <begin position="355"/>
        <end position="384"/>
    </location>
</feature>
<evidence type="ECO:0000256" key="1">
    <source>
        <dbReference type="SAM" id="Coils"/>
    </source>
</evidence>
<feature type="coiled-coil region" evidence="1">
    <location>
        <begin position="470"/>
        <end position="535"/>
    </location>
</feature>
<sequence>MLKMLSSHTKRLTNYRVGHISINLPPHYPARHSLDLASAILPGSFYEPRRFLVPNRITRSIPQTRPSTTPLSQLPSLALLPLPRYQPLLIRLWPRLFLGPSNLSKCLGTVPVTPPLSPLRVPPLPFVAASCQVDYDPGFLGALDEDMGRLWADRAGKLESDIQLRQVVIASYQGDIAELTEQARRSLRADLQRRVAYWGYTEDSEAGKRLEEKVDQAMSLPQASLPLHARRGSVDARQPAIPQDYSKNDNPDGGPILTATPNPQSNVQNSHLHLLNTAREESGRLNGVLGIGGSLVEMQQSPDLDDDIEPSISNPSGPSQGGFPHLDLQYPRTTLTSWLYSDTDMESRFASLSLRAPRSETEPIAPISPTAQTTPTSTTTPGDPMSRVLLAASTDQETAASNAQLRAVEERRERIRTLREKLASTMSLQCDVADAVTLLKRTRQIQEERCEFKKGIIAELQRRVDAGEGMPDMEGEFMDMESQIRHYEREQSEEEKHISQDWLEQEYYLAEVERIKEKVRRIQQELRELEVANCETALPQP</sequence>
<keyword evidence="1" id="KW-0175">Coiled coil</keyword>
<protein>
    <submittedName>
        <fullName evidence="3">Uncharacterized protein</fullName>
    </submittedName>
</protein>
<dbReference type="EMBL" id="JAULSX010000010">
    <property type="protein sequence ID" value="KAK3485188.1"/>
    <property type="molecule type" value="Genomic_DNA"/>
</dbReference>
<keyword evidence="4" id="KW-1185">Reference proteome</keyword>
<gene>
    <name evidence="3" type="ORF">B0T23DRAFT_423764</name>
</gene>
<evidence type="ECO:0000313" key="4">
    <source>
        <dbReference type="Proteomes" id="UP001285908"/>
    </source>
</evidence>
<dbReference type="RefSeq" id="XP_062688092.1">
    <property type="nucleotide sequence ID" value="XM_062839840.1"/>
</dbReference>
<proteinExistence type="predicted"/>